<evidence type="ECO:0000313" key="7">
    <source>
        <dbReference type="Proteomes" id="UP000198662"/>
    </source>
</evidence>
<name>A0A1G9H4X4_9ACTN</name>
<sequence length="120" mass="12209">MPLFAAILAALAALVLLMAGAQKIALRRNVTEPMRRLGVADRATRLIGVLELAGASGLVVGIWFVPLGLAAGIGLAALLLSAVVVHARAGDSRSRHHRGSAAAPIVLLLVLGLAGTLLVI</sequence>
<evidence type="ECO:0000313" key="6">
    <source>
        <dbReference type="EMBL" id="SDL08068.1"/>
    </source>
</evidence>
<dbReference type="Proteomes" id="UP000198662">
    <property type="component" value="Unassembled WGS sequence"/>
</dbReference>
<dbReference type="Pfam" id="PF13564">
    <property type="entry name" value="DoxX_2"/>
    <property type="match status" value="1"/>
</dbReference>
<keyword evidence="3 5" id="KW-1133">Transmembrane helix</keyword>
<keyword evidence="7" id="KW-1185">Reference proteome</keyword>
<keyword evidence="2 5" id="KW-0812">Transmembrane</keyword>
<comment type="subcellular location">
    <subcellularLocation>
        <location evidence="1">Membrane</location>
        <topology evidence="1">Multi-pass membrane protein</topology>
    </subcellularLocation>
</comment>
<accession>A0A1G9H4X4</accession>
<dbReference type="GO" id="GO:0016020">
    <property type="term" value="C:membrane"/>
    <property type="evidence" value="ECO:0007669"/>
    <property type="project" value="UniProtKB-SubCell"/>
</dbReference>
<keyword evidence="4 5" id="KW-0472">Membrane</keyword>
<evidence type="ECO:0000256" key="3">
    <source>
        <dbReference type="ARBA" id="ARBA00022989"/>
    </source>
</evidence>
<dbReference type="STRING" id="380244.SAMN05216298_2626"/>
<evidence type="ECO:0000256" key="5">
    <source>
        <dbReference type="SAM" id="Phobius"/>
    </source>
</evidence>
<dbReference type="InterPro" id="IPR032808">
    <property type="entry name" value="DoxX"/>
</dbReference>
<evidence type="ECO:0000256" key="4">
    <source>
        <dbReference type="ARBA" id="ARBA00023136"/>
    </source>
</evidence>
<organism evidence="6 7">
    <name type="scientific">Glycomyces sambucus</name>
    <dbReference type="NCBI Taxonomy" id="380244"/>
    <lineage>
        <taxon>Bacteria</taxon>
        <taxon>Bacillati</taxon>
        <taxon>Actinomycetota</taxon>
        <taxon>Actinomycetes</taxon>
        <taxon>Glycomycetales</taxon>
        <taxon>Glycomycetaceae</taxon>
        <taxon>Glycomyces</taxon>
    </lineage>
</organism>
<feature type="transmembrane region" description="Helical" evidence="5">
    <location>
        <begin position="99"/>
        <end position="119"/>
    </location>
</feature>
<evidence type="ECO:0000256" key="1">
    <source>
        <dbReference type="ARBA" id="ARBA00004141"/>
    </source>
</evidence>
<dbReference type="EMBL" id="FNGF01000003">
    <property type="protein sequence ID" value="SDL08068.1"/>
    <property type="molecule type" value="Genomic_DNA"/>
</dbReference>
<proteinExistence type="predicted"/>
<reference evidence="7" key="1">
    <citation type="submission" date="2016-10" db="EMBL/GenBank/DDBJ databases">
        <authorList>
            <person name="Varghese N."/>
            <person name="Submissions S."/>
        </authorList>
    </citation>
    <scope>NUCLEOTIDE SEQUENCE [LARGE SCALE GENOMIC DNA]</scope>
    <source>
        <strain evidence="7">CGMCC 4.3147</strain>
    </source>
</reference>
<dbReference type="OrthoDB" id="3700080at2"/>
<feature type="transmembrane region" description="Helical" evidence="5">
    <location>
        <begin position="60"/>
        <end position="87"/>
    </location>
</feature>
<protein>
    <submittedName>
        <fullName evidence="6">DoxX-like family protein</fullName>
    </submittedName>
</protein>
<gene>
    <name evidence="6" type="ORF">SAMN05216298_2626</name>
</gene>
<dbReference type="AlphaFoldDB" id="A0A1G9H4X4"/>
<dbReference type="RefSeq" id="WP_091049167.1">
    <property type="nucleotide sequence ID" value="NZ_FNGF01000003.1"/>
</dbReference>
<evidence type="ECO:0000256" key="2">
    <source>
        <dbReference type="ARBA" id="ARBA00022692"/>
    </source>
</evidence>